<evidence type="ECO:0000313" key="1">
    <source>
        <dbReference type="EMBL" id="GJT54475.1"/>
    </source>
</evidence>
<protein>
    <submittedName>
        <fullName evidence="1">Uncharacterized protein</fullName>
    </submittedName>
</protein>
<dbReference type="PANTHER" id="PTHR33067:SF9">
    <property type="entry name" value="RNA-DIRECTED DNA POLYMERASE"/>
    <property type="match status" value="1"/>
</dbReference>
<gene>
    <name evidence="1" type="ORF">Tco_0989529</name>
</gene>
<name>A0ABQ5EU22_9ASTR</name>
<reference evidence="1" key="1">
    <citation type="journal article" date="2022" name="Int. J. Mol. Sci.">
        <title>Draft Genome of Tanacetum Coccineum: Genomic Comparison of Closely Related Tanacetum-Family Plants.</title>
        <authorList>
            <person name="Yamashiro T."/>
            <person name="Shiraishi A."/>
            <person name="Nakayama K."/>
            <person name="Satake H."/>
        </authorList>
    </citation>
    <scope>NUCLEOTIDE SEQUENCE</scope>
</reference>
<reference evidence="1" key="2">
    <citation type="submission" date="2022-01" db="EMBL/GenBank/DDBJ databases">
        <authorList>
            <person name="Yamashiro T."/>
            <person name="Shiraishi A."/>
            <person name="Satake H."/>
            <person name="Nakayama K."/>
        </authorList>
    </citation>
    <scope>NUCLEOTIDE SEQUENCE</scope>
</reference>
<evidence type="ECO:0000313" key="2">
    <source>
        <dbReference type="Proteomes" id="UP001151760"/>
    </source>
</evidence>
<keyword evidence="2" id="KW-1185">Reference proteome</keyword>
<comment type="caution">
    <text evidence="1">The sequence shown here is derived from an EMBL/GenBank/DDBJ whole genome shotgun (WGS) entry which is preliminary data.</text>
</comment>
<proteinExistence type="predicted"/>
<organism evidence="1 2">
    <name type="scientific">Tanacetum coccineum</name>
    <dbReference type="NCBI Taxonomy" id="301880"/>
    <lineage>
        <taxon>Eukaryota</taxon>
        <taxon>Viridiplantae</taxon>
        <taxon>Streptophyta</taxon>
        <taxon>Embryophyta</taxon>
        <taxon>Tracheophyta</taxon>
        <taxon>Spermatophyta</taxon>
        <taxon>Magnoliopsida</taxon>
        <taxon>eudicotyledons</taxon>
        <taxon>Gunneridae</taxon>
        <taxon>Pentapetalae</taxon>
        <taxon>asterids</taxon>
        <taxon>campanulids</taxon>
        <taxon>Asterales</taxon>
        <taxon>Asteraceae</taxon>
        <taxon>Asteroideae</taxon>
        <taxon>Anthemideae</taxon>
        <taxon>Anthemidinae</taxon>
        <taxon>Tanacetum</taxon>
    </lineage>
</organism>
<sequence>MFESRQATIPFLSRLNDYYYDEKKGSYGLQYLDAYSYGATRVDDSLPRKEKDLGSFTLPCYINNVFFENTLAYLGASVSVMPLSTYLNLDVDPLYGDYIKLNDLNVPLELRRDQVDDLMPIIEEVVENMDGYRDQDMGDVIFGEPFCKASCVEARRSSLYRKSTYVGKYRSSRI</sequence>
<dbReference type="EMBL" id="BQNB010016675">
    <property type="protein sequence ID" value="GJT54475.1"/>
    <property type="molecule type" value="Genomic_DNA"/>
</dbReference>
<dbReference type="Proteomes" id="UP001151760">
    <property type="component" value="Unassembled WGS sequence"/>
</dbReference>
<dbReference type="PANTHER" id="PTHR33067">
    <property type="entry name" value="RNA-DIRECTED DNA POLYMERASE-RELATED"/>
    <property type="match status" value="1"/>
</dbReference>
<accession>A0ABQ5EU22</accession>